<dbReference type="EMBL" id="MU277242">
    <property type="protein sequence ID" value="KAI0057777.1"/>
    <property type="molecule type" value="Genomic_DNA"/>
</dbReference>
<name>A0ACB8SNJ5_9AGAM</name>
<gene>
    <name evidence="1" type="ORF">BV25DRAFT_1872252</name>
</gene>
<sequence>MASDALQKQVATKWQDSFNRLNRGYPGISGLMGFSEAWAIAADFLYPRELGDPPKDFNTQKVRSAFDVLIQCRMLPMLLESFVEDMRRRQHLITHDVMEFMAEYEASGDPDAIGRLILRLADWYMAWAPGGELGHTLSSAYIVNFQTHIFSILPPAFAGGFKRLIAATLALSTEPADAAGPSSVQDSKLWTSFELLGLADRYESLIASVCYEHIENHVLETCQGKWDEPMLSTLREWMADKVVPWMLLPYGRGAKTTEEARTMLQGVGSRFDFHVCKTLCDLRTKEIFDIIIDYPESSPALYDLKECLQRVDQRPQLVQALRKLNKRRLLHPGADTKDILTQYVSIIRCLRIIDPPGVLLFKVADPIRRYLRERPDTIRSIVASLVVDAESGDSLVDENEPIQPLQGPQVDDYMDPNWEPEPIDAGPEFRTNKPSDVISTLVSIYDSKDLFIKELQVLLAQRLLAIKDGNYEKERRNIEILKIRFGEAPLQVCEVMLKDMTDSRRIDQHVQSQTTSIMHPTIISRHFWPQLQSSKINMPGQLKDIQESYAREYTTFKPDKKLRWLSHLGSIHLDIELQDRTVTADVPPLEAAFIELFSEKDQWTVDELIARVGPVDRTTALKALLAWVDLGVLKEEEDSSFRLLEQADISGALRPSGSRVIMEDEPAVVSVQQQQAEQMKVFWKFIEGMLTNLGSLPLDRIQTMLKFAPGYDRTVDQLAAFMEAARREGLVTVREGMWKLNR</sequence>
<organism evidence="1 2">
    <name type="scientific">Artomyces pyxidatus</name>
    <dbReference type="NCBI Taxonomy" id="48021"/>
    <lineage>
        <taxon>Eukaryota</taxon>
        <taxon>Fungi</taxon>
        <taxon>Dikarya</taxon>
        <taxon>Basidiomycota</taxon>
        <taxon>Agaricomycotina</taxon>
        <taxon>Agaricomycetes</taxon>
        <taxon>Russulales</taxon>
        <taxon>Auriscalpiaceae</taxon>
        <taxon>Artomyces</taxon>
    </lineage>
</organism>
<keyword evidence="1" id="KW-0436">Ligase</keyword>
<evidence type="ECO:0000313" key="2">
    <source>
        <dbReference type="Proteomes" id="UP000814140"/>
    </source>
</evidence>
<protein>
    <submittedName>
        <fullName evidence="1">Ubiquitin-protein ligase</fullName>
    </submittedName>
</protein>
<proteinExistence type="predicted"/>
<keyword evidence="2" id="KW-1185">Reference proteome</keyword>
<reference evidence="1" key="2">
    <citation type="journal article" date="2022" name="New Phytol.">
        <title>Evolutionary transition to the ectomycorrhizal habit in the genomes of a hyperdiverse lineage of mushroom-forming fungi.</title>
        <authorList>
            <person name="Looney B."/>
            <person name="Miyauchi S."/>
            <person name="Morin E."/>
            <person name="Drula E."/>
            <person name="Courty P.E."/>
            <person name="Kohler A."/>
            <person name="Kuo A."/>
            <person name="LaButti K."/>
            <person name="Pangilinan J."/>
            <person name="Lipzen A."/>
            <person name="Riley R."/>
            <person name="Andreopoulos W."/>
            <person name="He G."/>
            <person name="Johnson J."/>
            <person name="Nolan M."/>
            <person name="Tritt A."/>
            <person name="Barry K.W."/>
            <person name="Grigoriev I.V."/>
            <person name="Nagy L.G."/>
            <person name="Hibbett D."/>
            <person name="Henrissat B."/>
            <person name="Matheny P.B."/>
            <person name="Labbe J."/>
            <person name="Martin F.M."/>
        </authorList>
    </citation>
    <scope>NUCLEOTIDE SEQUENCE</scope>
    <source>
        <strain evidence="1">HHB10654</strain>
    </source>
</reference>
<accession>A0ACB8SNJ5</accession>
<reference evidence="1" key="1">
    <citation type="submission" date="2021-03" db="EMBL/GenBank/DDBJ databases">
        <authorList>
            <consortium name="DOE Joint Genome Institute"/>
            <person name="Ahrendt S."/>
            <person name="Looney B.P."/>
            <person name="Miyauchi S."/>
            <person name="Morin E."/>
            <person name="Drula E."/>
            <person name="Courty P.E."/>
            <person name="Chicoki N."/>
            <person name="Fauchery L."/>
            <person name="Kohler A."/>
            <person name="Kuo A."/>
            <person name="Labutti K."/>
            <person name="Pangilinan J."/>
            <person name="Lipzen A."/>
            <person name="Riley R."/>
            <person name="Andreopoulos W."/>
            <person name="He G."/>
            <person name="Johnson J."/>
            <person name="Barry K.W."/>
            <person name="Grigoriev I.V."/>
            <person name="Nagy L."/>
            <person name="Hibbett D."/>
            <person name="Henrissat B."/>
            <person name="Matheny P.B."/>
            <person name="Labbe J."/>
            <person name="Martin F."/>
        </authorList>
    </citation>
    <scope>NUCLEOTIDE SEQUENCE</scope>
    <source>
        <strain evidence="1">HHB10654</strain>
    </source>
</reference>
<dbReference type="Proteomes" id="UP000814140">
    <property type="component" value="Unassembled WGS sequence"/>
</dbReference>
<comment type="caution">
    <text evidence="1">The sequence shown here is derived from an EMBL/GenBank/DDBJ whole genome shotgun (WGS) entry which is preliminary data.</text>
</comment>
<evidence type="ECO:0000313" key="1">
    <source>
        <dbReference type="EMBL" id="KAI0057777.1"/>
    </source>
</evidence>